<dbReference type="EMBL" id="RQXU01000009">
    <property type="protein sequence ID" value="RRH87338.1"/>
    <property type="molecule type" value="Genomic_DNA"/>
</dbReference>
<name>A0A3P3EPM6_9BURK</name>
<feature type="signal peptide" evidence="2">
    <location>
        <begin position="1"/>
        <end position="29"/>
    </location>
</feature>
<dbReference type="AlphaFoldDB" id="A0A3P3EPM6"/>
<evidence type="ECO:0000259" key="3">
    <source>
        <dbReference type="Pfam" id="PF13386"/>
    </source>
</evidence>
<evidence type="ECO:0000256" key="2">
    <source>
        <dbReference type="SAM" id="SignalP"/>
    </source>
</evidence>
<reference evidence="4 5" key="1">
    <citation type="submission" date="2018-11" db="EMBL/GenBank/DDBJ databases">
        <title>The genome of Variovorax sp T529.</title>
        <authorList>
            <person name="Gao J."/>
        </authorList>
    </citation>
    <scope>NUCLEOTIDE SEQUENCE [LARGE SCALE GENOMIC DNA]</scope>
    <source>
        <strain evidence="4 5">T529</strain>
    </source>
</reference>
<gene>
    <name evidence="4" type="ORF">EH244_17745</name>
</gene>
<feature type="transmembrane region" description="Helical" evidence="1">
    <location>
        <begin position="129"/>
        <end position="156"/>
    </location>
</feature>
<dbReference type="RefSeq" id="WP_124959682.1">
    <property type="nucleotide sequence ID" value="NZ_RQXU01000009.1"/>
</dbReference>
<keyword evidence="1" id="KW-1133">Transmembrane helix</keyword>
<evidence type="ECO:0000256" key="1">
    <source>
        <dbReference type="SAM" id="Phobius"/>
    </source>
</evidence>
<dbReference type="PANTHER" id="PTHR42208">
    <property type="entry name" value="HEAVY METAL TRANSPORTER-RELATED"/>
    <property type="match status" value="1"/>
</dbReference>
<evidence type="ECO:0000313" key="5">
    <source>
        <dbReference type="Proteomes" id="UP000271590"/>
    </source>
</evidence>
<feature type="transmembrane region" description="Helical" evidence="1">
    <location>
        <begin position="168"/>
        <end position="189"/>
    </location>
</feature>
<organism evidence="4 5">
    <name type="scientific">Variovorax beijingensis</name>
    <dbReference type="NCBI Taxonomy" id="2496117"/>
    <lineage>
        <taxon>Bacteria</taxon>
        <taxon>Pseudomonadati</taxon>
        <taxon>Pseudomonadota</taxon>
        <taxon>Betaproteobacteria</taxon>
        <taxon>Burkholderiales</taxon>
        <taxon>Comamonadaceae</taxon>
        <taxon>Variovorax</taxon>
    </lineage>
</organism>
<keyword evidence="1" id="KW-0812">Transmembrane</keyword>
<feature type="transmembrane region" description="Helical" evidence="1">
    <location>
        <begin position="201"/>
        <end position="222"/>
    </location>
</feature>
<accession>A0A3P3EPM6</accession>
<dbReference type="InterPro" id="IPR039447">
    <property type="entry name" value="UreH-like_TM_dom"/>
</dbReference>
<feature type="domain" description="Urease accessory protein UreH-like transmembrane" evidence="3">
    <location>
        <begin position="8"/>
        <end position="216"/>
    </location>
</feature>
<feature type="transmembrane region" description="Helical" evidence="1">
    <location>
        <begin position="90"/>
        <end position="108"/>
    </location>
</feature>
<dbReference type="PANTHER" id="PTHR42208:SF1">
    <property type="entry name" value="HEAVY METAL TRANSPORTER"/>
    <property type="match status" value="1"/>
</dbReference>
<feature type="chain" id="PRO_5018021905" evidence="2">
    <location>
        <begin position="30"/>
        <end position="234"/>
    </location>
</feature>
<dbReference type="Pfam" id="PF13386">
    <property type="entry name" value="DsbD_2"/>
    <property type="match status" value="1"/>
</dbReference>
<keyword evidence="2" id="KW-0732">Signal</keyword>
<keyword evidence="1" id="KW-0472">Membrane</keyword>
<comment type="caution">
    <text evidence="4">The sequence shown here is derived from an EMBL/GenBank/DDBJ whole genome shotgun (WGS) entry which is preliminary data.</text>
</comment>
<dbReference type="Proteomes" id="UP000271590">
    <property type="component" value="Unassembled WGS sequence"/>
</dbReference>
<protein>
    <submittedName>
        <fullName evidence="4">Sulfite exporter TauE/SafE family protein</fullName>
    </submittedName>
</protein>
<evidence type="ECO:0000313" key="4">
    <source>
        <dbReference type="EMBL" id="RRH87338.1"/>
    </source>
</evidence>
<sequence length="234" mass="23814">MQTAWAGAALLMGLAGGPHCVAMCGAASAAVIRIVPAAAAVGGHAGNAFAAPAAFHLGRIASYAAAGAMAAASVDSLAQASAQIAALRPLWMLLHVFVFAWGAMLAVAGRQPVWAQRIGRTLEARLRPLAGGTPLGLLAAGALWVAMPCGLLYSALLLASLGNGPLQGGLAMMSFAIGSGISLVLAPWLWQRLRWGGTGRLQAWGARLAGVLLAAVALQALWSDLGHRIADWCR</sequence>
<proteinExistence type="predicted"/>